<proteinExistence type="inferred from homology"/>
<name>A0A9W8DMJ2_9FUNG</name>
<feature type="domain" description="Longin" evidence="9">
    <location>
        <begin position="7"/>
        <end position="137"/>
    </location>
</feature>
<dbReference type="Gene3D" id="1.20.5.110">
    <property type="match status" value="1"/>
</dbReference>
<dbReference type="GO" id="GO:0006888">
    <property type="term" value="P:endoplasmic reticulum to Golgi vesicle-mediated transport"/>
    <property type="evidence" value="ECO:0007669"/>
    <property type="project" value="TreeGrafter"/>
</dbReference>
<evidence type="ECO:0000313" key="12">
    <source>
        <dbReference type="Proteomes" id="UP001150538"/>
    </source>
</evidence>
<dbReference type="PANTHER" id="PTHR45806">
    <property type="entry name" value="SYNAPTOBREVIN HOMOLOG YKT6"/>
    <property type="match status" value="1"/>
</dbReference>
<protein>
    <submittedName>
        <fullName evidence="11">Palmitoyltransferase</fullName>
    </submittedName>
</protein>
<dbReference type="PROSITE" id="PS50859">
    <property type="entry name" value="LONGIN"/>
    <property type="match status" value="1"/>
</dbReference>
<accession>A0A9W8DMJ2</accession>
<evidence type="ECO:0000256" key="2">
    <source>
        <dbReference type="ARBA" id="ARBA00022481"/>
    </source>
</evidence>
<dbReference type="InterPro" id="IPR042855">
    <property type="entry name" value="V_SNARE_CC"/>
</dbReference>
<evidence type="ECO:0000259" key="10">
    <source>
        <dbReference type="PROSITE" id="PS50892"/>
    </source>
</evidence>
<sequence length="208" mass="23808">MKVFQLGIYRMEEGAGASSKAIELASAVDVSSFGFFQRTPVQEFMSFFAHTIAERTKPGERQRVEKDNTEYYGYVYKQKHDQVAGVLLADKEYPQRVAFALITKMLDEFSKKYSPQQWSTVTKPKSLGFDETMADYLAKYQDPRQADNIMQIHQQLDETKAVLHQTIEAVLNREEKLDDLISKSNSLSVQSQAFYQAAKKTNKCCTIM</sequence>
<dbReference type="SMART" id="SM01270">
    <property type="entry name" value="Longin"/>
    <property type="match status" value="1"/>
</dbReference>
<keyword evidence="5" id="KW-0449">Lipoprotein</keyword>
<dbReference type="Proteomes" id="UP001150538">
    <property type="component" value="Unassembled WGS sequence"/>
</dbReference>
<dbReference type="PANTHER" id="PTHR45806:SF1">
    <property type="entry name" value="SYNAPTOBREVIN HOMOLOG YKT6"/>
    <property type="match status" value="1"/>
</dbReference>
<reference evidence="11" key="1">
    <citation type="submission" date="2022-07" db="EMBL/GenBank/DDBJ databases">
        <title>Phylogenomic reconstructions and comparative analyses of Kickxellomycotina fungi.</title>
        <authorList>
            <person name="Reynolds N.K."/>
            <person name="Stajich J.E."/>
            <person name="Barry K."/>
            <person name="Grigoriev I.V."/>
            <person name="Crous P."/>
            <person name="Smith M.E."/>
        </authorList>
    </citation>
    <scope>NUCLEOTIDE SEQUENCE</scope>
    <source>
        <strain evidence="11">NBRC 100468</strain>
    </source>
</reference>
<dbReference type="Pfam" id="PF00957">
    <property type="entry name" value="Synaptobrevin"/>
    <property type="match status" value="1"/>
</dbReference>
<dbReference type="Gene3D" id="3.30.450.50">
    <property type="entry name" value="Longin domain"/>
    <property type="match status" value="1"/>
</dbReference>
<comment type="caution">
    <text evidence="11">The sequence shown here is derived from an EMBL/GenBank/DDBJ whole genome shotgun (WGS) entry which is preliminary data.</text>
</comment>
<dbReference type="GO" id="GO:0005794">
    <property type="term" value="C:Golgi apparatus"/>
    <property type="evidence" value="ECO:0007669"/>
    <property type="project" value="TreeGrafter"/>
</dbReference>
<evidence type="ECO:0000256" key="8">
    <source>
        <dbReference type="PROSITE-ProRule" id="PRU00290"/>
    </source>
</evidence>
<evidence type="ECO:0000256" key="6">
    <source>
        <dbReference type="ARBA" id="ARBA00023289"/>
    </source>
</evidence>
<dbReference type="InterPro" id="IPR011012">
    <property type="entry name" value="Longin-like_dom_sf"/>
</dbReference>
<gene>
    <name evidence="11" type="primary">YKT6</name>
    <name evidence="11" type="ORF">H4219_006414</name>
</gene>
<dbReference type="GO" id="GO:0005484">
    <property type="term" value="F:SNAP receptor activity"/>
    <property type="evidence" value="ECO:0007669"/>
    <property type="project" value="TreeGrafter"/>
</dbReference>
<organism evidence="11 12">
    <name type="scientific">Mycoemilia scoparia</name>
    <dbReference type="NCBI Taxonomy" id="417184"/>
    <lineage>
        <taxon>Eukaryota</taxon>
        <taxon>Fungi</taxon>
        <taxon>Fungi incertae sedis</taxon>
        <taxon>Zoopagomycota</taxon>
        <taxon>Kickxellomycotina</taxon>
        <taxon>Kickxellomycetes</taxon>
        <taxon>Kickxellales</taxon>
        <taxon>Kickxellaceae</taxon>
        <taxon>Mycoemilia</taxon>
    </lineage>
</organism>
<comment type="similarity">
    <text evidence="1">Belongs to the synaptobrevin family.</text>
</comment>
<evidence type="ECO:0000256" key="7">
    <source>
        <dbReference type="ARBA" id="ARBA00046278"/>
    </source>
</evidence>
<dbReference type="AlphaFoldDB" id="A0A9W8DMJ2"/>
<dbReference type="PROSITE" id="PS50892">
    <property type="entry name" value="V_SNARE"/>
    <property type="match status" value="1"/>
</dbReference>
<keyword evidence="3" id="KW-0472">Membrane</keyword>
<comment type="subcellular location">
    <subcellularLocation>
        <location evidence="7">Endomembrane system</location>
        <topology evidence="7">Lipid-anchor</topology>
        <orientation evidence="7">Cytoplasmic side</orientation>
    </subcellularLocation>
</comment>
<evidence type="ECO:0000256" key="1">
    <source>
        <dbReference type="ARBA" id="ARBA00008025"/>
    </source>
</evidence>
<evidence type="ECO:0000256" key="3">
    <source>
        <dbReference type="ARBA" id="ARBA00023136"/>
    </source>
</evidence>
<evidence type="ECO:0000256" key="4">
    <source>
        <dbReference type="ARBA" id="ARBA00023139"/>
    </source>
</evidence>
<dbReference type="SUPFAM" id="SSF58038">
    <property type="entry name" value="SNARE fusion complex"/>
    <property type="match status" value="1"/>
</dbReference>
<keyword evidence="6" id="KW-0636">Prenylation</keyword>
<dbReference type="OrthoDB" id="27923at2759"/>
<dbReference type="EMBL" id="JANBPU010000768">
    <property type="protein sequence ID" value="KAJ1909353.1"/>
    <property type="molecule type" value="Genomic_DNA"/>
</dbReference>
<feature type="domain" description="V-SNARE coiled-coil homology" evidence="10">
    <location>
        <begin position="148"/>
        <end position="208"/>
    </location>
</feature>
<keyword evidence="12" id="KW-1185">Reference proteome</keyword>
<dbReference type="SUPFAM" id="SSF64356">
    <property type="entry name" value="SNARE-like"/>
    <property type="match status" value="1"/>
</dbReference>
<evidence type="ECO:0000313" key="11">
    <source>
        <dbReference type="EMBL" id="KAJ1909353.1"/>
    </source>
</evidence>
<keyword evidence="8" id="KW-0175">Coiled coil</keyword>
<dbReference type="InterPro" id="IPR010908">
    <property type="entry name" value="Longin_dom"/>
</dbReference>
<evidence type="ECO:0000256" key="5">
    <source>
        <dbReference type="ARBA" id="ARBA00023288"/>
    </source>
</evidence>
<keyword evidence="2" id="KW-0488">Methylation</keyword>
<dbReference type="Pfam" id="PF13774">
    <property type="entry name" value="Longin"/>
    <property type="match status" value="1"/>
</dbReference>
<dbReference type="CDD" id="cd14824">
    <property type="entry name" value="Longin"/>
    <property type="match status" value="1"/>
</dbReference>
<evidence type="ECO:0000259" key="9">
    <source>
        <dbReference type="PROSITE" id="PS50859"/>
    </source>
</evidence>
<keyword evidence="4" id="KW-0564">Palmitate</keyword>